<dbReference type="RefSeq" id="XP_021100017.1">
    <property type="nucleotide sequence ID" value="XM_021244358.1"/>
</dbReference>
<reference evidence="3" key="1">
    <citation type="submission" date="2025-08" db="UniProtKB">
        <authorList>
            <consortium name="RefSeq"/>
        </authorList>
    </citation>
    <scope>IDENTIFICATION</scope>
</reference>
<feature type="region of interest" description="Disordered" evidence="1">
    <location>
        <begin position="71"/>
        <end position="99"/>
    </location>
</feature>
<keyword evidence="2" id="KW-1185">Reference proteome</keyword>
<sequence>MLQSDCALRLVAELQGALDACAERQRQLERSLRISRRLLQAWYMDPRIPCPDLHCILEILRSLRAWEAREPAGTTGLDPPPGSETKEEDPSPACTPSPQDLKDLELLTQALEKAVQVRKGVSKTGKKSRTPSLKSGTVAASPGSTASALPQASSQPGHCSSRTRPTKGVHQITVPAKDHPKHRLLLVRDKSHAVRIGAQVTRLEPSHREQMTLSDTPHAAETFTLKEKGTLLQLPMAFRKAAYRNSCLWTQLNSTQTSDATDATSDAKTQFLQKMQMASSISSSRFSPVEVEMEVHCLQKACALLRLRMEEELSAAPVDWMQEYRCLLTLEGLQAMVGQCLHKLQELCAGFEFRAFGMLALTEQLPGPCLMGRPLQASLPCGSRVCTSWGPQLLLYSNTQELQTLATLRLRVAMLEQQIHLEKVLMAELLPMVSTQEARGPPWLALCRAAHSLLCEGGERFLTILQEDPAD</sequence>
<dbReference type="PANTHER" id="PTHR14870">
    <property type="entry name" value="TUBULIN EPSILON AND DELTA COMPLEX PROTEIN 2"/>
    <property type="match status" value="1"/>
</dbReference>
<feature type="region of interest" description="Disordered" evidence="1">
    <location>
        <begin position="116"/>
        <end position="168"/>
    </location>
</feature>
<evidence type="ECO:0000313" key="3">
    <source>
        <dbReference type="RefSeq" id="XP_021100017.1"/>
    </source>
</evidence>
<dbReference type="Pfam" id="PF15764">
    <property type="entry name" value="DUF4693"/>
    <property type="match status" value="1"/>
</dbReference>
<evidence type="ECO:0000313" key="2">
    <source>
        <dbReference type="Proteomes" id="UP000694906"/>
    </source>
</evidence>
<dbReference type="PANTHER" id="PTHR14870:SF1">
    <property type="entry name" value="TUBULIN EPSILON AND DELTA COMPLEX PROTEIN 2"/>
    <property type="match status" value="1"/>
</dbReference>
<dbReference type="GeneID" id="101706455"/>
<gene>
    <name evidence="3" type="primary">CUNH16orf59</name>
</gene>
<feature type="compositionally biased region" description="Polar residues" evidence="1">
    <location>
        <begin position="142"/>
        <end position="163"/>
    </location>
</feature>
<dbReference type="Proteomes" id="UP000694906">
    <property type="component" value="Unplaced"/>
</dbReference>
<name>A0AAX6RQC3_HETGA</name>
<organism evidence="2 3">
    <name type="scientific">Heterocephalus glaber</name>
    <name type="common">Naked mole rat</name>
    <dbReference type="NCBI Taxonomy" id="10181"/>
    <lineage>
        <taxon>Eukaryota</taxon>
        <taxon>Metazoa</taxon>
        <taxon>Chordata</taxon>
        <taxon>Craniata</taxon>
        <taxon>Vertebrata</taxon>
        <taxon>Euteleostomi</taxon>
        <taxon>Mammalia</taxon>
        <taxon>Eutheria</taxon>
        <taxon>Euarchontoglires</taxon>
        <taxon>Glires</taxon>
        <taxon>Rodentia</taxon>
        <taxon>Hystricomorpha</taxon>
        <taxon>Bathyergidae</taxon>
        <taxon>Heterocephalus</taxon>
    </lineage>
</organism>
<dbReference type="AlphaFoldDB" id="A0AAX6RQC3"/>
<protein>
    <submittedName>
        <fullName evidence="3">Uncharacterized protein C16orf59 homolog isoform X1</fullName>
    </submittedName>
</protein>
<dbReference type="InterPro" id="IPR031518">
    <property type="entry name" value="DUF4693"/>
</dbReference>
<dbReference type="CTD" id="80178"/>
<proteinExistence type="predicted"/>
<accession>A0AAX6RQC3</accession>
<feature type="compositionally biased region" description="Basic residues" evidence="1">
    <location>
        <begin position="120"/>
        <end position="129"/>
    </location>
</feature>
<evidence type="ECO:0000256" key="1">
    <source>
        <dbReference type="SAM" id="MobiDB-lite"/>
    </source>
</evidence>